<gene>
    <name evidence="1" type="ORF">HG537_0G03470</name>
</gene>
<dbReference type="EMBL" id="CP059273">
    <property type="protein sequence ID" value="QLQ82092.1"/>
    <property type="molecule type" value="Genomic_DNA"/>
</dbReference>
<proteinExistence type="predicted"/>
<protein>
    <submittedName>
        <fullName evidence="1">Uncharacterized protein</fullName>
    </submittedName>
</protein>
<evidence type="ECO:0000313" key="1">
    <source>
        <dbReference type="EMBL" id="QLQ82092.1"/>
    </source>
</evidence>
<name>A0A7H9I017_9SACH</name>
<accession>A0A7H9I017</accession>
<dbReference type="AlphaFoldDB" id="A0A7H9I017"/>
<keyword evidence="2" id="KW-1185">Reference proteome</keyword>
<dbReference type="OrthoDB" id="4067935at2759"/>
<dbReference type="Proteomes" id="UP000510647">
    <property type="component" value="Chromosome 7"/>
</dbReference>
<evidence type="ECO:0000313" key="2">
    <source>
        <dbReference type="Proteomes" id="UP000510647"/>
    </source>
</evidence>
<organism evidence="1 2">
    <name type="scientific">Torulaspora globosa</name>
    <dbReference type="NCBI Taxonomy" id="48254"/>
    <lineage>
        <taxon>Eukaryota</taxon>
        <taxon>Fungi</taxon>
        <taxon>Dikarya</taxon>
        <taxon>Ascomycota</taxon>
        <taxon>Saccharomycotina</taxon>
        <taxon>Saccharomycetes</taxon>
        <taxon>Saccharomycetales</taxon>
        <taxon>Saccharomycetaceae</taxon>
        <taxon>Torulaspora</taxon>
    </lineage>
</organism>
<reference evidence="1 2" key="1">
    <citation type="submission" date="2020-06" db="EMBL/GenBank/DDBJ databases">
        <title>The yeast mating-type switching endonuclease HO is a domesticated member of an unorthodox homing genetic element family.</title>
        <authorList>
            <person name="Coughlan A.Y."/>
            <person name="Lombardi L."/>
            <person name="Braun-Galleani S."/>
            <person name="Martos A.R."/>
            <person name="Galeote V."/>
            <person name="Bigey F."/>
            <person name="Dequin S."/>
            <person name="Byrne K.P."/>
            <person name="Wolfe K.H."/>
        </authorList>
    </citation>
    <scope>NUCLEOTIDE SEQUENCE [LARGE SCALE GENOMIC DNA]</scope>
    <source>
        <strain evidence="1 2">CBS2947</strain>
    </source>
</reference>
<sequence length="278" mass="32235">MTGSIDIEGLAKAFDKMIKDQKIPSPKNQMIFNEICKTIVTSQLKPLLEFVDILLEKFMYPRTESDSLATILNSQDTLQRSGSFEVFDLGHPRILEIIMVRQKIVELKKTGKQGWKITEYGPKVLRKLNQIYPLLVNLLQVLSDHIEAPLNALFYRNIIIQSISHFQIAFETFKSLDFIIHALLRNLEKSGTNDTLIFTVEDSLLLKIKDFSASSLIWYENLMTESTALREYLIVEAKHDLQENGITSYAHKVIYDSKFESFLERRKTRLNISNRRIF</sequence>